<gene>
    <name evidence="1" type="ORF">BDR25DRAFT_301079</name>
</gene>
<evidence type="ECO:0000313" key="1">
    <source>
        <dbReference type="EMBL" id="KAF2475388.1"/>
    </source>
</evidence>
<proteinExistence type="predicted"/>
<dbReference type="EMBL" id="MU003496">
    <property type="protein sequence ID" value="KAF2475388.1"/>
    <property type="molecule type" value="Genomic_DNA"/>
</dbReference>
<dbReference type="Proteomes" id="UP000799755">
    <property type="component" value="Unassembled WGS sequence"/>
</dbReference>
<evidence type="ECO:0000313" key="2">
    <source>
        <dbReference type="Proteomes" id="UP000799755"/>
    </source>
</evidence>
<protein>
    <submittedName>
        <fullName evidence="1">Uncharacterized protein</fullName>
    </submittedName>
</protein>
<comment type="caution">
    <text evidence="1">The sequence shown here is derived from an EMBL/GenBank/DDBJ whole genome shotgun (WGS) entry which is preliminary data.</text>
</comment>
<accession>A0ACB6R9E3</accession>
<reference evidence="1" key="1">
    <citation type="journal article" date="2020" name="Stud. Mycol.">
        <title>101 Dothideomycetes genomes: a test case for predicting lifestyles and emergence of pathogens.</title>
        <authorList>
            <person name="Haridas S."/>
            <person name="Albert R."/>
            <person name="Binder M."/>
            <person name="Bloem J."/>
            <person name="Labutti K."/>
            <person name="Salamov A."/>
            <person name="Andreopoulos B."/>
            <person name="Baker S."/>
            <person name="Barry K."/>
            <person name="Bills G."/>
            <person name="Bluhm B."/>
            <person name="Cannon C."/>
            <person name="Castanera R."/>
            <person name="Culley D."/>
            <person name="Daum C."/>
            <person name="Ezra D."/>
            <person name="Gonzalez J."/>
            <person name="Henrissat B."/>
            <person name="Kuo A."/>
            <person name="Liang C."/>
            <person name="Lipzen A."/>
            <person name="Lutzoni F."/>
            <person name="Magnuson J."/>
            <person name="Mondo S."/>
            <person name="Nolan M."/>
            <person name="Ohm R."/>
            <person name="Pangilinan J."/>
            <person name="Park H.-J."/>
            <person name="Ramirez L."/>
            <person name="Alfaro M."/>
            <person name="Sun H."/>
            <person name="Tritt A."/>
            <person name="Yoshinaga Y."/>
            <person name="Zwiers L.-H."/>
            <person name="Turgeon B."/>
            <person name="Goodwin S."/>
            <person name="Spatafora J."/>
            <person name="Crous P."/>
            <person name="Grigoriev I."/>
        </authorList>
    </citation>
    <scope>NUCLEOTIDE SEQUENCE</scope>
    <source>
        <strain evidence="1">ATCC 200398</strain>
    </source>
</reference>
<keyword evidence="2" id="KW-1185">Reference proteome</keyword>
<name>A0ACB6R9E3_9PLEO</name>
<sequence length="58" mass="6873">MEMRPDFAATGFRKKPPTYTKAEAKTIEEEAKRRREENDARKRALRDEKAKLEKSKHP</sequence>
<organism evidence="1 2">
    <name type="scientific">Lindgomyces ingoldianus</name>
    <dbReference type="NCBI Taxonomy" id="673940"/>
    <lineage>
        <taxon>Eukaryota</taxon>
        <taxon>Fungi</taxon>
        <taxon>Dikarya</taxon>
        <taxon>Ascomycota</taxon>
        <taxon>Pezizomycotina</taxon>
        <taxon>Dothideomycetes</taxon>
        <taxon>Pleosporomycetidae</taxon>
        <taxon>Pleosporales</taxon>
        <taxon>Lindgomycetaceae</taxon>
        <taxon>Lindgomyces</taxon>
    </lineage>
</organism>